<dbReference type="Proteomes" id="UP000247973">
    <property type="component" value="Unassembled WGS sequence"/>
</dbReference>
<proteinExistence type="predicted"/>
<organism evidence="1 2">
    <name type="scientific">Dysgonomonas alginatilytica</name>
    <dbReference type="NCBI Taxonomy" id="1605892"/>
    <lineage>
        <taxon>Bacteria</taxon>
        <taxon>Pseudomonadati</taxon>
        <taxon>Bacteroidota</taxon>
        <taxon>Bacteroidia</taxon>
        <taxon>Bacteroidales</taxon>
        <taxon>Dysgonomonadaceae</taxon>
        <taxon>Dysgonomonas</taxon>
    </lineage>
</organism>
<protein>
    <submittedName>
        <fullName evidence="1">Uncharacterized protein</fullName>
    </submittedName>
</protein>
<reference evidence="1 2" key="1">
    <citation type="submission" date="2018-03" db="EMBL/GenBank/DDBJ databases">
        <title>Genomic Encyclopedia of Archaeal and Bacterial Type Strains, Phase II (KMG-II): from individual species to whole genera.</title>
        <authorList>
            <person name="Goeker M."/>
        </authorList>
    </citation>
    <scope>NUCLEOTIDE SEQUENCE [LARGE SCALE GENOMIC DNA]</scope>
    <source>
        <strain evidence="1 2">DSM 100214</strain>
    </source>
</reference>
<dbReference type="RefSeq" id="WP_110312737.1">
    <property type="nucleotide sequence ID" value="NZ_QICL01000054.1"/>
</dbReference>
<dbReference type="EMBL" id="QICL01000054">
    <property type="protein sequence ID" value="PXV57154.1"/>
    <property type="molecule type" value="Genomic_DNA"/>
</dbReference>
<dbReference type="AlphaFoldDB" id="A0A2V3PJ65"/>
<evidence type="ECO:0000313" key="1">
    <source>
        <dbReference type="EMBL" id="PXV57154.1"/>
    </source>
</evidence>
<gene>
    <name evidence="1" type="ORF">CLV62_1544</name>
</gene>
<keyword evidence="2" id="KW-1185">Reference proteome</keyword>
<evidence type="ECO:0000313" key="2">
    <source>
        <dbReference type="Proteomes" id="UP000247973"/>
    </source>
</evidence>
<name>A0A2V3PJ65_9BACT</name>
<accession>A0A2V3PJ65</accession>
<dbReference type="OrthoDB" id="1494631at2"/>
<sequence length="111" mass="12745">MKDRIDNLVLLLQDGKPYQVGDLNFGMISKNILYVTGYTNYSDLNNLSKSKALEELSCIKNTFNDMVNYSEKLRTFIQGKKIKFNLAYNYGKGGFGICTEKDGKIEWIIRI</sequence>
<comment type="caution">
    <text evidence="1">The sequence shown here is derived from an EMBL/GenBank/DDBJ whole genome shotgun (WGS) entry which is preliminary data.</text>
</comment>